<dbReference type="Proteomes" id="UP001634394">
    <property type="component" value="Unassembled WGS sequence"/>
</dbReference>
<organism evidence="1 2">
    <name type="scientific">Sinanodonta woodiana</name>
    <name type="common">Chinese pond mussel</name>
    <name type="synonym">Anodonta woodiana</name>
    <dbReference type="NCBI Taxonomy" id="1069815"/>
    <lineage>
        <taxon>Eukaryota</taxon>
        <taxon>Metazoa</taxon>
        <taxon>Spiralia</taxon>
        <taxon>Lophotrochozoa</taxon>
        <taxon>Mollusca</taxon>
        <taxon>Bivalvia</taxon>
        <taxon>Autobranchia</taxon>
        <taxon>Heteroconchia</taxon>
        <taxon>Palaeoheterodonta</taxon>
        <taxon>Unionida</taxon>
        <taxon>Unionoidea</taxon>
        <taxon>Unionidae</taxon>
        <taxon>Unioninae</taxon>
        <taxon>Sinanodonta</taxon>
    </lineage>
</organism>
<proteinExistence type="predicted"/>
<accession>A0ABD3X658</accession>
<keyword evidence="2" id="KW-1185">Reference proteome</keyword>
<name>A0ABD3X658_SINWO</name>
<evidence type="ECO:0000313" key="1">
    <source>
        <dbReference type="EMBL" id="KAL3881191.1"/>
    </source>
</evidence>
<gene>
    <name evidence="1" type="ORF">ACJMK2_027648</name>
</gene>
<reference evidence="1 2" key="1">
    <citation type="submission" date="2024-11" db="EMBL/GenBank/DDBJ databases">
        <title>Chromosome-level genome assembly of the freshwater bivalve Anodonta woodiana.</title>
        <authorList>
            <person name="Chen X."/>
        </authorList>
    </citation>
    <scope>NUCLEOTIDE SEQUENCE [LARGE SCALE GENOMIC DNA]</scope>
    <source>
        <strain evidence="1">MN2024</strain>
        <tissue evidence="1">Gills</tissue>
    </source>
</reference>
<sequence length="533" mass="62272">MDEEKAQFRHKFQKFPSSFNLENCIRRRWRRKYRAMKFQSSTERVRLYNLLSFLCWSADEKDDAYSYNTKALELDKENIVSLFNRLWMRREDESKPNQLLIGKAEIAYCYSVFGPSYLMKSKDMLEDVVSDTSKQDIDPITLALWKLDLGIIYHKDGKKRDDKECIKRGTELLYEVACSNSSARWRGKCWASLAELLHRFPKDVCLNKYQTEELFPQNVKDIGVEGLLDLAMETCDEDSHVLKICGKIYKYIKKTRTRQRKCREQQCFPVGPSARQDRSKQEFSQTRTTVVKYEKSVSTTSEKETSVTYLTTQIDSTLQHTSTQQATRSRAKGFGPCPSVYQMMKRKTVQEILHHLNEAITLGNEWASLEKGVLLRQIKKFKEARDVFLMTDIAEHETDQETRTEWETDAVIYWRKALEIIASTEGKTLDFPKEEWKSYPVLKDMFQHRQLDIAMLKELANLGEILERPAETRSFLREIRKLGGNEAIDPSIISCEIKTLLKESRYEDAAQLLEESENEGIEINRNFSFVGIP</sequence>
<evidence type="ECO:0000313" key="2">
    <source>
        <dbReference type="Proteomes" id="UP001634394"/>
    </source>
</evidence>
<comment type="caution">
    <text evidence="1">The sequence shown here is derived from an EMBL/GenBank/DDBJ whole genome shotgun (WGS) entry which is preliminary data.</text>
</comment>
<dbReference type="AlphaFoldDB" id="A0ABD3X658"/>
<protein>
    <submittedName>
        <fullName evidence="1">Uncharacterized protein</fullName>
    </submittedName>
</protein>
<dbReference type="EMBL" id="JBJQND010000003">
    <property type="protein sequence ID" value="KAL3881191.1"/>
    <property type="molecule type" value="Genomic_DNA"/>
</dbReference>